<sequence length="397" mass="43632">MSIVPASPKAGPSITQILKQLCRALNPVKAGRIRISVPRSPDVTHTSAHRRTLQSSISALNIAFSIAETIPVVGPPLKGALEALYKILGEVEQRFQNAEAAERLVQRLASLGRRLSHLEDPESFLEDLTEPGIRYQAIAQALADFTNEINAYLLDYLTVTQIELVARTRVADVESISTQCVTVVDPFGSPQPILRMDVGNIEIVAAIILRRYDFNPYLRKALEEFVARGLYDLTIHDGHRIQPLMDSSVASGVTVVMSVMMGNAWILDNLSCPLCNKPLLDKGEGSDHRGGLPCGRSNSRVDLSDRLVVSRGWTSPFPSTYSLFRNIYYQCPIPVADCTAGERFGRAACQRTARVGFSSHSSHMLHSLALHSLDDTPVLPRFLRSAACTFTPQYAAH</sequence>
<evidence type="ECO:0000313" key="1">
    <source>
        <dbReference type="EMBL" id="TEB28190.1"/>
    </source>
</evidence>
<protein>
    <submittedName>
        <fullName evidence="1">Uncharacterized protein</fullName>
    </submittedName>
</protein>
<dbReference type="AlphaFoldDB" id="A0A4Y7T206"/>
<organism evidence="1 2">
    <name type="scientific">Coprinellus micaceus</name>
    <name type="common">Glistening ink-cap mushroom</name>
    <name type="synonym">Coprinus micaceus</name>
    <dbReference type="NCBI Taxonomy" id="71717"/>
    <lineage>
        <taxon>Eukaryota</taxon>
        <taxon>Fungi</taxon>
        <taxon>Dikarya</taxon>
        <taxon>Basidiomycota</taxon>
        <taxon>Agaricomycotina</taxon>
        <taxon>Agaricomycetes</taxon>
        <taxon>Agaricomycetidae</taxon>
        <taxon>Agaricales</taxon>
        <taxon>Agaricineae</taxon>
        <taxon>Psathyrellaceae</taxon>
        <taxon>Coprinellus</taxon>
    </lineage>
</organism>
<feature type="non-terminal residue" evidence="1">
    <location>
        <position position="397"/>
    </location>
</feature>
<dbReference type="OrthoDB" id="2995899at2759"/>
<comment type="caution">
    <text evidence="1">The sequence shown here is derived from an EMBL/GenBank/DDBJ whole genome shotgun (WGS) entry which is preliminary data.</text>
</comment>
<proteinExistence type="predicted"/>
<accession>A0A4Y7T206</accession>
<dbReference type="STRING" id="71717.A0A4Y7T206"/>
<evidence type="ECO:0000313" key="2">
    <source>
        <dbReference type="Proteomes" id="UP000298030"/>
    </source>
</evidence>
<dbReference type="EMBL" id="QPFP01000034">
    <property type="protein sequence ID" value="TEB28190.1"/>
    <property type="molecule type" value="Genomic_DNA"/>
</dbReference>
<keyword evidence="2" id="KW-1185">Reference proteome</keyword>
<reference evidence="1 2" key="1">
    <citation type="journal article" date="2019" name="Nat. Ecol. Evol.">
        <title>Megaphylogeny resolves global patterns of mushroom evolution.</title>
        <authorList>
            <person name="Varga T."/>
            <person name="Krizsan K."/>
            <person name="Foldi C."/>
            <person name="Dima B."/>
            <person name="Sanchez-Garcia M."/>
            <person name="Sanchez-Ramirez S."/>
            <person name="Szollosi G.J."/>
            <person name="Szarkandi J.G."/>
            <person name="Papp V."/>
            <person name="Albert L."/>
            <person name="Andreopoulos W."/>
            <person name="Angelini C."/>
            <person name="Antonin V."/>
            <person name="Barry K.W."/>
            <person name="Bougher N.L."/>
            <person name="Buchanan P."/>
            <person name="Buyck B."/>
            <person name="Bense V."/>
            <person name="Catcheside P."/>
            <person name="Chovatia M."/>
            <person name="Cooper J."/>
            <person name="Damon W."/>
            <person name="Desjardin D."/>
            <person name="Finy P."/>
            <person name="Geml J."/>
            <person name="Haridas S."/>
            <person name="Hughes K."/>
            <person name="Justo A."/>
            <person name="Karasinski D."/>
            <person name="Kautmanova I."/>
            <person name="Kiss B."/>
            <person name="Kocsube S."/>
            <person name="Kotiranta H."/>
            <person name="LaButti K.M."/>
            <person name="Lechner B.E."/>
            <person name="Liimatainen K."/>
            <person name="Lipzen A."/>
            <person name="Lukacs Z."/>
            <person name="Mihaltcheva S."/>
            <person name="Morgado L.N."/>
            <person name="Niskanen T."/>
            <person name="Noordeloos M.E."/>
            <person name="Ohm R.A."/>
            <person name="Ortiz-Santana B."/>
            <person name="Ovrebo C."/>
            <person name="Racz N."/>
            <person name="Riley R."/>
            <person name="Savchenko A."/>
            <person name="Shiryaev A."/>
            <person name="Soop K."/>
            <person name="Spirin V."/>
            <person name="Szebenyi C."/>
            <person name="Tomsovsky M."/>
            <person name="Tulloss R.E."/>
            <person name="Uehling J."/>
            <person name="Grigoriev I.V."/>
            <person name="Vagvolgyi C."/>
            <person name="Papp T."/>
            <person name="Martin F.M."/>
            <person name="Miettinen O."/>
            <person name="Hibbett D.S."/>
            <person name="Nagy L.G."/>
        </authorList>
    </citation>
    <scope>NUCLEOTIDE SEQUENCE [LARGE SCALE GENOMIC DNA]</scope>
    <source>
        <strain evidence="1 2">FP101781</strain>
    </source>
</reference>
<gene>
    <name evidence="1" type="ORF">FA13DRAFT_1815944</name>
</gene>
<name>A0A4Y7T206_COPMI</name>
<dbReference type="Proteomes" id="UP000298030">
    <property type="component" value="Unassembled WGS sequence"/>
</dbReference>